<evidence type="ECO:0000256" key="9">
    <source>
        <dbReference type="ARBA" id="ARBA00022989"/>
    </source>
</evidence>
<dbReference type="PROSITE" id="PS01039">
    <property type="entry name" value="SBP_BACTERIAL_3"/>
    <property type="match status" value="1"/>
</dbReference>
<sequence length="520" mass="55274">MYRLLFLIALLCAAPAMARERAGEPAASARDQAAAGFLTYGTAATFPPFEMVRDGQLAGFDIDLAAALAARMGQRPAPINMEFDGLIPALLGRRIDVINSAMYLSPERARVVDFIPYLTISSVVVVRRHGDTPITGYDLSLCGLRIAVTLGGIEARDADTASDICRRAGRPALTILPYPTAQDTALNLLQGRVDGAFTSRFGAAVLMQSVPDGYRIAGRPFGDRAQIGLAIRPNDAALHAALTGALKSLQADGTFAALVHKWHLDLGLPDPDAMQAAAPTGWWTTAERTAHYVASPPFVHGAAITLLLTASSLFFGTLIGILVALVPGGRLGMILRGPVLFYLWLFRGTPVLLQIIFVYNVLPLLGLRLPALTSAIVALSLNEGAYMAEIARSGLDAVKPGQRIAGLALGLSPFGVFRSITAPQAFRVVLPMLGNQVIGMLKTSALVSVIAVKELLLIADQAASANFRYLEALSAAAIYYLAFTTLFMLAQRAIERHLAPRRTASATARKLPVPAAGEAR</sequence>
<dbReference type="InterPro" id="IPR010065">
    <property type="entry name" value="AA_ABC_transptr_permease_3TM"/>
</dbReference>
<evidence type="ECO:0000313" key="15">
    <source>
        <dbReference type="Proteomes" id="UP000032679"/>
    </source>
</evidence>
<dbReference type="InterPro" id="IPR035906">
    <property type="entry name" value="MetI-like_sf"/>
</dbReference>
<feature type="transmembrane region" description="Helical" evidence="11">
    <location>
        <begin position="298"/>
        <end position="327"/>
    </location>
</feature>
<dbReference type="Pfam" id="PF00497">
    <property type="entry name" value="SBP_bac_3"/>
    <property type="match status" value="1"/>
</dbReference>
<dbReference type="GO" id="GO:0006865">
    <property type="term" value="P:amino acid transport"/>
    <property type="evidence" value="ECO:0007669"/>
    <property type="project" value="UniProtKB-KW"/>
</dbReference>
<dbReference type="EMBL" id="BALE01000013">
    <property type="protein sequence ID" value="GAN53973.1"/>
    <property type="molecule type" value="Genomic_DNA"/>
</dbReference>
<gene>
    <name evidence="14" type="ORF">Tasa_013_012</name>
</gene>
<proteinExistence type="inferred from homology"/>
<dbReference type="NCBIfam" id="TIGR01726">
    <property type="entry name" value="HEQRo_perm_3TM"/>
    <property type="match status" value="1"/>
</dbReference>
<dbReference type="InterPro" id="IPR043429">
    <property type="entry name" value="ArtM/GltK/GlnP/TcyL/YhdX-like"/>
</dbReference>
<name>A0A0D6ML20_9PROT</name>
<comment type="similarity">
    <text evidence="2">Belongs to the binding-protein-dependent transport system permease family. HisMQ subfamily.</text>
</comment>
<keyword evidence="4 11" id="KW-0813">Transport</keyword>
<dbReference type="SMART" id="SM00062">
    <property type="entry name" value="PBPb"/>
    <property type="match status" value="1"/>
</dbReference>
<dbReference type="AlphaFoldDB" id="A0A0D6ML20"/>
<evidence type="ECO:0000313" key="14">
    <source>
        <dbReference type="EMBL" id="GAN53973.1"/>
    </source>
</evidence>
<reference evidence="14 15" key="1">
    <citation type="submission" date="2012-10" db="EMBL/GenBank/DDBJ databases">
        <title>Genome sequencing of Tanticharoenia sakaeratensis NBRC 103193.</title>
        <authorList>
            <person name="Azuma Y."/>
            <person name="Hadano H."/>
            <person name="Hirakawa H."/>
            <person name="Matsushita K."/>
        </authorList>
    </citation>
    <scope>NUCLEOTIDE SEQUENCE [LARGE SCALE GENOMIC DNA]</scope>
    <source>
        <strain evidence="14 15">NBRC 103193</strain>
    </source>
</reference>
<dbReference type="SUPFAM" id="SSF53850">
    <property type="entry name" value="Periplasmic binding protein-like II"/>
    <property type="match status" value="1"/>
</dbReference>
<feature type="transmembrane region" description="Helical" evidence="11">
    <location>
        <begin position="339"/>
        <end position="362"/>
    </location>
</feature>
<comment type="similarity">
    <text evidence="3">Belongs to the bacterial solute-binding protein 3 family.</text>
</comment>
<evidence type="ECO:0000256" key="1">
    <source>
        <dbReference type="ARBA" id="ARBA00004429"/>
    </source>
</evidence>
<evidence type="ECO:0000256" key="7">
    <source>
        <dbReference type="ARBA" id="ARBA00022729"/>
    </source>
</evidence>
<dbReference type="STRING" id="1231623.Tasa_013_012"/>
<dbReference type="PANTHER" id="PTHR30614">
    <property type="entry name" value="MEMBRANE COMPONENT OF AMINO ACID ABC TRANSPORTER"/>
    <property type="match status" value="1"/>
</dbReference>
<keyword evidence="10 11" id="KW-0472">Membrane</keyword>
<keyword evidence="6 11" id="KW-0812">Transmembrane</keyword>
<feature type="transmembrane region" description="Helical" evidence="11">
    <location>
        <begin position="472"/>
        <end position="490"/>
    </location>
</feature>
<keyword evidence="15" id="KW-1185">Reference proteome</keyword>
<keyword evidence="9 11" id="KW-1133">Transmembrane helix</keyword>
<dbReference type="OrthoDB" id="9814550at2"/>
<evidence type="ECO:0000256" key="4">
    <source>
        <dbReference type="ARBA" id="ARBA00022448"/>
    </source>
</evidence>
<dbReference type="GO" id="GO:0022857">
    <property type="term" value="F:transmembrane transporter activity"/>
    <property type="evidence" value="ECO:0007669"/>
    <property type="project" value="InterPro"/>
</dbReference>
<dbReference type="Gene3D" id="1.10.3720.10">
    <property type="entry name" value="MetI-like"/>
    <property type="match status" value="1"/>
</dbReference>
<dbReference type="InterPro" id="IPR001638">
    <property type="entry name" value="Solute-binding_3/MltF_N"/>
</dbReference>
<dbReference type="PROSITE" id="PS50928">
    <property type="entry name" value="ABC_TM1"/>
    <property type="match status" value="1"/>
</dbReference>
<feature type="transmembrane region" description="Helical" evidence="11">
    <location>
        <begin position="433"/>
        <end position="452"/>
    </location>
</feature>
<feature type="chain" id="PRO_5002308131" evidence="12">
    <location>
        <begin position="19"/>
        <end position="520"/>
    </location>
</feature>
<dbReference type="Pfam" id="PF00528">
    <property type="entry name" value="BPD_transp_1"/>
    <property type="match status" value="1"/>
</dbReference>
<evidence type="ECO:0000256" key="5">
    <source>
        <dbReference type="ARBA" id="ARBA00022475"/>
    </source>
</evidence>
<keyword evidence="5" id="KW-1003">Cell membrane</keyword>
<dbReference type="GO" id="GO:0043190">
    <property type="term" value="C:ATP-binding cassette (ABC) transporter complex"/>
    <property type="evidence" value="ECO:0007669"/>
    <property type="project" value="InterPro"/>
</dbReference>
<evidence type="ECO:0000256" key="11">
    <source>
        <dbReference type="RuleBase" id="RU363032"/>
    </source>
</evidence>
<evidence type="ECO:0000259" key="13">
    <source>
        <dbReference type="PROSITE" id="PS50928"/>
    </source>
</evidence>
<dbReference type="SUPFAM" id="SSF161098">
    <property type="entry name" value="MetI-like"/>
    <property type="match status" value="1"/>
</dbReference>
<comment type="caution">
    <text evidence="14">The sequence shown here is derived from an EMBL/GenBank/DDBJ whole genome shotgun (WGS) entry which is preliminary data.</text>
</comment>
<keyword evidence="8" id="KW-0029">Amino-acid transport</keyword>
<dbReference type="InterPro" id="IPR000515">
    <property type="entry name" value="MetI-like"/>
</dbReference>
<accession>A0A0D6ML20</accession>
<dbReference type="InterPro" id="IPR018313">
    <property type="entry name" value="SBP_3_CS"/>
</dbReference>
<evidence type="ECO:0000256" key="10">
    <source>
        <dbReference type="ARBA" id="ARBA00023136"/>
    </source>
</evidence>
<evidence type="ECO:0000256" key="6">
    <source>
        <dbReference type="ARBA" id="ARBA00022692"/>
    </source>
</evidence>
<dbReference type="CDD" id="cd06261">
    <property type="entry name" value="TM_PBP2"/>
    <property type="match status" value="1"/>
</dbReference>
<protein>
    <submittedName>
        <fullName evidence="14">Amino acid ABC transporter</fullName>
    </submittedName>
</protein>
<evidence type="ECO:0000256" key="12">
    <source>
        <dbReference type="SAM" id="SignalP"/>
    </source>
</evidence>
<organism evidence="14 15">
    <name type="scientific">Tanticharoenia sakaeratensis NBRC 103193</name>
    <dbReference type="NCBI Taxonomy" id="1231623"/>
    <lineage>
        <taxon>Bacteria</taxon>
        <taxon>Pseudomonadati</taxon>
        <taxon>Pseudomonadota</taxon>
        <taxon>Alphaproteobacteria</taxon>
        <taxon>Acetobacterales</taxon>
        <taxon>Acetobacteraceae</taxon>
        <taxon>Tanticharoenia</taxon>
    </lineage>
</organism>
<evidence type="ECO:0000256" key="8">
    <source>
        <dbReference type="ARBA" id="ARBA00022970"/>
    </source>
</evidence>
<dbReference type="CDD" id="cd01004">
    <property type="entry name" value="PBP2_MidA_like"/>
    <property type="match status" value="1"/>
</dbReference>
<feature type="signal peptide" evidence="12">
    <location>
        <begin position="1"/>
        <end position="18"/>
    </location>
</feature>
<dbReference type="Proteomes" id="UP000032679">
    <property type="component" value="Unassembled WGS sequence"/>
</dbReference>
<evidence type="ECO:0000256" key="2">
    <source>
        <dbReference type="ARBA" id="ARBA00010072"/>
    </source>
</evidence>
<keyword evidence="7 12" id="KW-0732">Signal</keyword>
<feature type="domain" description="ABC transmembrane type-1" evidence="13">
    <location>
        <begin position="302"/>
        <end position="491"/>
    </location>
</feature>
<dbReference type="Gene3D" id="3.40.190.10">
    <property type="entry name" value="Periplasmic binding protein-like II"/>
    <property type="match status" value="2"/>
</dbReference>
<comment type="subcellular location">
    <subcellularLocation>
        <location evidence="1">Cell inner membrane</location>
        <topology evidence="1">Multi-pass membrane protein</topology>
    </subcellularLocation>
    <subcellularLocation>
        <location evidence="11">Cell membrane</location>
        <topology evidence="11">Multi-pass membrane protein</topology>
    </subcellularLocation>
</comment>
<evidence type="ECO:0000256" key="3">
    <source>
        <dbReference type="ARBA" id="ARBA00010333"/>
    </source>
</evidence>
<dbReference type="PANTHER" id="PTHR30614:SF0">
    <property type="entry name" value="L-CYSTINE TRANSPORT SYSTEM PERMEASE PROTEIN TCYL"/>
    <property type="match status" value="1"/>
</dbReference>
<dbReference type="RefSeq" id="WP_084712131.1">
    <property type="nucleotide sequence ID" value="NZ_BALE01000013.1"/>
</dbReference>